<proteinExistence type="predicted"/>
<feature type="non-terminal residue" evidence="2">
    <location>
        <position position="75"/>
    </location>
</feature>
<comment type="caution">
    <text evidence="2">The sequence shown here is derived from an EMBL/GenBank/DDBJ whole genome shotgun (WGS) entry which is preliminary data.</text>
</comment>
<evidence type="ECO:0000313" key="3">
    <source>
        <dbReference type="Proteomes" id="UP000681967"/>
    </source>
</evidence>
<protein>
    <submittedName>
        <fullName evidence="2">Uncharacterized protein</fullName>
    </submittedName>
</protein>
<evidence type="ECO:0000256" key="1">
    <source>
        <dbReference type="SAM" id="MobiDB-lite"/>
    </source>
</evidence>
<reference evidence="2" key="1">
    <citation type="submission" date="2021-02" db="EMBL/GenBank/DDBJ databases">
        <authorList>
            <person name="Nowell W R."/>
        </authorList>
    </citation>
    <scope>NUCLEOTIDE SEQUENCE</scope>
</reference>
<feature type="compositionally biased region" description="Polar residues" evidence="1">
    <location>
        <begin position="37"/>
        <end position="48"/>
    </location>
</feature>
<organism evidence="2 3">
    <name type="scientific">Rotaria magnacalcarata</name>
    <dbReference type="NCBI Taxonomy" id="392030"/>
    <lineage>
        <taxon>Eukaryota</taxon>
        <taxon>Metazoa</taxon>
        <taxon>Spiralia</taxon>
        <taxon>Gnathifera</taxon>
        <taxon>Rotifera</taxon>
        <taxon>Eurotatoria</taxon>
        <taxon>Bdelloidea</taxon>
        <taxon>Philodinida</taxon>
        <taxon>Philodinidae</taxon>
        <taxon>Rotaria</taxon>
    </lineage>
</organism>
<dbReference type="AlphaFoldDB" id="A0A8S3GIR1"/>
<feature type="compositionally biased region" description="Polar residues" evidence="1">
    <location>
        <begin position="57"/>
        <end position="75"/>
    </location>
</feature>
<name>A0A8S3GIR1_9BILA</name>
<dbReference type="Proteomes" id="UP000681967">
    <property type="component" value="Unassembled WGS sequence"/>
</dbReference>
<gene>
    <name evidence="2" type="ORF">BYL167_LOCUS75550</name>
</gene>
<sequence length="75" mass="8644">MDDMKKSNYDDEDNDNDKIKSTPTLPDLFENHRMQQERASSNESNFEQLCSLRAHDTNNGSGLFPFQSSSTIRDE</sequence>
<dbReference type="EMBL" id="CAJOBH010270646">
    <property type="protein sequence ID" value="CAF5164583.1"/>
    <property type="molecule type" value="Genomic_DNA"/>
</dbReference>
<evidence type="ECO:0000313" key="2">
    <source>
        <dbReference type="EMBL" id="CAF5164583.1"/>
    </source>
</evidence>
<feature type="region of interest" description="Disordered" evidence="1">
    <location>
        <begin position="1"/>
        <end position="75"/>
    </location>
</feature>
<accession>A0A8S3GIR1</accession>